<dbReference type="Pfam" id="PF05612">
    <property type="entry name" value="Leg1"/>
    <property type="match status" value="1"/>
</dbReference>
<dbReference type="EMBL" id="AAGW02028920">
    <property type="status" value="NOT_ANNOTATED_CDS"/>
    <property type="molecule type" value="Genomic_DNA"/>
</dbReference>
<dbReference type="PANTHER" id="PTHR18820:SF4">
    <property type="entry name" value="CHROMOSOME 6 OPEN READING FRAME 58"/>
    <property type="match status" value="1"/>
</dbReference>
<organism evidence="2 3">
    <name type="scientific">Oryctolagus cuniculus</name>
    <name type="common">Rabbit</name>
    <dbReference type="NCBI Taxonomy" id="9986"/>
    <lineage>
        <taxon>Eukaryota</taxon>
        <taxon>Metazoa</taxon>
        <taxon>Chordata</taxon>
        <taxon>Craniata</taxon>
        <taxon>Vertebrata</taxon>
        <taxon>Euteleostomi</taxon>
        <taxon>Mammalia</taxon>
        <taxon>Eutheria</taxon>
        <taxon>Euarchontoglires</taxon>
        <taxon>Glires</taxon>
        <taxon>Lagomorpha</taxon>
        <taxon>Leporidae</taxon>
        <taxon>Oryctolagus</taxon>
    </lineage>
</organism>
<dbReference type="InParanoid" id="A0A5F9C8X3"/>
<dbReference type="Ensembl" id="ENSOCUT00000059760.1">
    <property type="protein sequence ID" value="ENSOCUP00000030170.1"/>
    <property type="gene ID" value="ENSOCUG00000031668.1"/>
</dbReference>
<protein>
    <submittedName>
        <fullName evidence="2">Uncharacterized protein</fullName>
    </submittedName>
</protein>
<reference evidence="2" key="3">
    <citation type="submission" date="2025-09" db="UniProtKB">
        <authorList>
            <consortium name="Ensembl"/>
        </authorList>
    </citation>
    <scope>IDENTIFICATION</scope>
    <source>
        <strain evidence="2">Thorbecke</strain>
    </source>
</reference>
<accession>A0A5F9C8X3</accession>
<proteinExistence type="predicted"/>
<reference evidence="2" key="2">
    <citation type="submission" date="2025-08" db="UniProtKB">
        <authorList>
            <consortium name="Ensembl"/>
        </authorList>
    </citation>
    <scope>IDENTIFICATION</scope>
    <source>
        <strain evidence="2">Thorbecke</strain>
    </source>
</reference>
<keyword evidence="1" id="KW-0732">Signal</keyword>
<dbReference type="SMR" id="A0A5F9C8X3"/>
<name>A0A5F9C8X3_RABIT</name>
<dbReference type="AlphaFoldDB" id="A0A5F9C8X3"/>
<reference evidence="2 3" key="1">
    <citation type="journal article" date="2011" name="Nature">
        <title>A high-resolution map of human evolutionary constraint using 29 mammals.</title>
        <authorList>
            <person name="Lindblad-Toh K."/>
            <person name="Garber M."/>
            <person name="Zuk O."/>
            <person name="Lin M.F."/>
            <person name="Parker B.J."/>
            <person name="Washietl S."/>
            <person name="Kheradpour P."/>
            <person name="Ernst J."/>
            <person name="Jordan G."/>
            <person name="Mauceli E."/>
            <person name="Ward L.D."/>
            <person name="Lowe C.B."/>
            <person name="Holloway A.K."/>
            <person name="Clamp M."/>
            <person name="Gnerre S."/>
            <person name="Alfoldi J."/>
            <person name="Beal K."/>
            <person name="Chang J."/>
            <person name="Clawson H."/>
            <person name="Cuff J."/>
            <person name="Di Palma F."/>
            <person name="Fitzgerald S."/>
            <person name="Flicek P."/>
            <person name="Guttman M."/>
            <person name="Hubisz M.J."/>
            <person name="Jaffe D.B."/>
            <person name="Jungreis I."/>
            <person name="Kent W.J."/>
            <person name="Kostka D."/>
            <person name="Lara M."/>
            <person name="Martins A.L."/>
            <person name="Massingham T."/>
            <person name="Moltke I."/>
            <person name="Raney B.J."/>
            <person name="Rasmussen M.D."/>
            <person name="Robinson J."/>
            <person name="Stark A."/>
            <person name="Vilella A.J."/>
            <person name="Wen J."/>
            <person name="Xie X."/>
            <person name="Zody M.C."/>
            <person name="Baldwin J."/>
            <person name="Bloom T."/>
            <person name="Chin C.W."/>
            <person name="Heiman D."/>
            <person name="Nicol R."/>
            <person name="Nusbaum C."/>
            <person name="Young S."/>
            <person name="Wilkinson J."/>
            <person name="Worley K.C."/>
            <person name="Kovar C.L."/>
            <person name="Muzny D.M."/>
            <person name="Gibbs R.A."/>
            <person name="Cree A."/>
            <person name="Dihn H.H."/>
            <person name="Fowler G."/>
            <person name="Jhangiani S."/>
            <person name="Joshi V."/>
            <person name="Lee S."/>
            <person name="Lewis L.R."/>
            <person name="Nazareth L.V."/>
            <person name="Okwuonu G."/>
            <person name="Santibanez J."/>
            <person name="Warren W.C."/>
            <person name="Mardis E.R."/>
            <person name="Weinstock G.M."/>
            <person name="Wilson R.K."/>
            <person name="Delehaunty K."/>
            <person name="Dooling D."/>
            <person name="Fronik C."/>
            <person name="Fulton L."/>
            <person name="Fulton B."/>
            <person name="Graves T."/>
            <person name="Minx P."/>
            <person name="Sodergren E."/>
            <person name="Birney E."/>
            <person name="Margulies E.H."/>
            <person name="Herrero J."/>
            <person name="Green E.D."/>
            <person name="Haussler D."/>
            <person name="Siepel A."/>
            <person name="Goldman N."/>
            <person name="Pollard K.S."/>
            <person name="Pedersen J.S."/>
            <person name="Lander E.S."/>
            <person name="Kellis M."/>
        </authorList>
    </citation>
    <scope>NUCLEOTIDE SEQUENCE [LARGE SCALE GENOMIC DNA]</scope>
    <source>
        <strain evidence="2 3">Thorbecke inbred</strain>
    </source>
</reference>
<dbReference type="EMBL" id="AAGW02028918">
    <property type="status" value="NOT_ANNOTATED_CDS"/>
    <property type="molecule type" value="Genomic_DNA"/>
</dbReference>
<dbReference type="Bgee" id="ENSOCUG00000031668">
    <property type="expression patterns" value="Expressed in adult mammalian kidney"/>
</dbReference>
<dbReference type="PANTHER" id="PTHR18820">
    <property type="entry name" value="LEG1"/>
    <property type="match status" value="1"/>
</dbReference>
<dbReference type="Proteomes" id="UP000001811">
    <property type="component" value="Chromosome 12"/>
</dbReference>
<evidence type="ECO:0000256" key="1">
    <source>
        <dbReference type="SAM" id="SignalP"/>
    </source>
</evidence>
<feature type="chain" id="PRO_5023886879" evidence="1">
    <location>
        <begin position="26"/>
        <end position="353"/>
    </location>
</feature>
<dbReference type="EMBL" id="AAGW02028919">
    <property type="status" value="NOT_ANNOTATED_CDS"/>
    <property type="molecule type" value="Genomic_DNA"/>
</dbReference>
<dbReference type="GeneTree" id="ENSGT00390000004904"/>
<evidence type="ECO:0000313" key="3">
    <source>
        <dbReference type="Proteomes" id="UP000001811"/>
    </source>
</evidence>
<evidence type="ECO:0000313" key="2">
    <source>
        <dbReference type="Ensembl" id="ENSOCUP00000030170.1"/>
    </source>
</evidence>
<dbReference type="InterPro" id="IPR008499">
    <property type="entry name" value="Leg1"/>
</dbReference>
<dbReference type="PROSITE" id="PS51257">
    <property type="entry name" value="PROKAR_LIPOPROTEIN"/>
    <property type="match status" value="1"/>
</dbReference>
<dbReference type="GO" id="GO:0005615">
    <property type="term" value="C:extracellular space"/>
    <property type="evidence" value="ECO:0007669"/>
    <property type="project" value="TreeGrafter"/>
</dbReference>
<sequence length="353" mass="40649">MSERMWAALMIPTFLFLSLFSVGCAKDPVSTTDVPFLWDQISGSITEFPVQNNKIIIDIWKYIDRLKMYKILMRESDKYFAQFGKNNSENVLWALTIFYGRLYKTDRFSDPSNSSVCAFGGGCISSSSGWGGINFYVIAMNFLAAVESGFLRDMPYKIEFLSGEERRSDFCYSIEECRRAYPQAMDVAKRFYQYMQSRMTLSKVGTIPIINRDDTTVIKYMWDAHRAAVDVAKPKFNDISEYSSATERDFTMDFLSAFEFCEAAEYRPYFGSTVEILLGFPHRPLTDQDANILAPDFNLYEKAHLTSIRTLSRVNKMTGGLLLTLWKKLMSLSEVNKAFGRFLIKRLFLIPDF</sequence>
<feature type="signal peptide" evidence="1">
    <location>
        <begin position="1"/>
        <end position="25"/>
    </location>
</feature>
<keyword evidence="3" id="KW-1185">Reference proteome</keyword>